<evidence type="ECO:0000259" key="3">
    <source>
        <dbReference type="PROSITE" id="PS51201"/>
    </source>
</evidence>
<dbReference type="Gene3D" id="1.10.287.70">
    <property type="match status" value="1"/>
</dbReference>
<evidence type="ECO:0000256" key="2">
    <source>
        <dbReference type="SAM" id="Phobius"/>
    </source>
</evidence>
<dbReference type="InterPro" id="IPR003148">
    <property type="entry name" value="RCK_N"/>
</dbReference>
<keyword evidence="4" id="KW-0406">Ion transport</keyword>
<evidence type="ECO:0000313" key="4">
    <source>
        <dbReference type="EMBL" id="WLR41240.1"/>
    </source>
</evidence>
<keyword evidence="2" id="KW-0812">Transmembrane</keyword>
<dbReference type="InterPro" id="IPR050721">
    <property type="entry name" value="Trk_Ktr_HKT_K-transport"/>
</dbReference>
<feature type="transmembrane region" description="Helical" evidence="2">
    <location>
        <begin position="48"/>
        <end position="65"/>
    </location>
</feature>
<gene>
    <name evidence="4" type="ORF">LC087_09825</name>
</gene>
<keyword evidence="2" id="KW-0472">Membrane</keyword>
<dbReference type="PANTHER" id="PTHR43833">
    <property type="entry name" value="POTASSIUM CHANNEL PROTEIN 2-RELATED-RELATED"/>
    <property type="match status" value="1"/>
</dbReference>
<keyword evidence="5" id="KW-1185">Reference proteome</keyword>
<keyword evidence="4" id="KW-0407">Ion channel</keyword>
<evidence type="ECO:0000313" key="5">
    <source>
        <dbReference type="Proteomes" id="UP001197974"/>
    </source>
</evidence>
<dbReference type="Pfam" id="PF07885">
    <property type="entry name" value="Ion_trans_2"/>
    <property type="match status" value="1"/>
</dbReference>
<feature type="transmembrane region" description="Helical" evidence="2">
    <location>
        <begin position="77"/>
        <end position="99"/>
    </location>
</feature>
<keyword evidence="2" id="KW-1133">Transmembrane helix</keyword>
<organism evidence="4 5">
    <name type="scientific">Bacillus carboniphilus</name>
    <dbReference type="NCBI Taxonomy" id="86663"/>
    <lineage>
        <taxon>Bacteria</taxon>
        <taxon>Bacillati</taxon>
        <taxon>Bacillota</taxon>
        <taxon>Bacilli</taxon>
        <taxon>Bacillales</taxon>
        <taxon>Bacillaceae</taxon>
        <taxon>Bacillus</taxon>
    </lineage>
</organism>
<sequence>MKTNKVFIFWLKWPIYLRIAFIVLIIVILFGEFISLLEPQTFASPFDGIWWAFITISTVGYGDFVPETLIGKTTTILLILLGASFITSFFAHLSAAAIYKQRSYIEGSVSFQGNKHIVIIGWNEKSKNLLTTLQKIKPEYSIVLIDETLEETPFLDEHIHFVKGSPSWDSTLHKGNIKEAEAIFITPDQHKSELEADMQSILTLIAVKGLNPSIYAVCEILTEPQTMNAYRAGADELIRSFELTSQVMVNSYVSKGGLSEVFSEFNPANGHFFALKEASDECINQNFYDLHQKLLKEGILLLGIKRQGKTYIHPPLTFIFSKGDLLLVLTS</sequence>
<dbReference type="PANTHER" id="PTHR43833:SF9">
    <property type="entry name" value="POTASSIUM CHANNEL PROTEIN YUGO-RELATED"/>
    <property type="match status" value="1"/>
</dbReference>
<dbReference type="GO" id="GO:0034220">
    <property type="term" value="P:monoatomic ion transmembrane transport"/>
    <property type="evidence" value="ECO:0007669"/>
    <property type="project" value="UniProtKB-KW"/>
</dbReference>
<feature type="transmembrane region" description="Helical" evidence="2">
    <location>
        <begin position="15"/>
        <end position="36"/>
    </location>
</feature>
<dbReference type="InterPro" id="IPR036291">
    <property type="entry name" value="NAD(P)-bd_dom_sf"/>
</dbReference>
<dbReference type="InterPro" id="IPR013099">
    <property type="entry name" value="K_chnl_dom"/>
</dbReference>
<dbReference type="Proteomes" id="UP001197974">
    <property type="component" value="Chromosome"/>
</dbReference>
<comment type="subcellular location">
    <subcellularLocation>
        <location evidence="1">Cell membrane</location>
        <topology evidence="1">Multi-pass membrane protein</topology>
    </subcellularLocation>
</comment>
<dbReference type="Gene3D" id="3.40.50.720">
    <property type="entry name" value="NAD(P)-binding Rossmann-like Domain"/>
    <property type="match status" value="1"/>
</dbReference>
<feature type="domain" description="RCK N-terminal" evidence="3">
    <location>
        <begin position="114"/>
        <end position="238"/>
    </location>
</feature>
<name>A0ABY9JU95_9BACI</name>
<evidence type="ECO:0000256" key="1">
    <source>
        <dbReference type="ARBA" id="ARBA00004651"/>
    </source>
</evidence>
<dbReference type="EMBL" id="CP129013">
    <property type="protein sequence ID" value="WLR41240.1"/>
    <property type="molecule type" value="Genomic_DNA"/>
</dbReference>
<reference evidence="4 5" key="1">
    <citation type="submission" date="2023-06" db="EMBL/GenBank/DDBJ databases">
        <title>Five Gram-positive bacteria isolated from mangrove sediments in Shenzhen, Guangdong, China.</title>
        <authorList>
            <person name="Yu S."/>
            <person name="Zheng W."/>
            <person name="Huang Y."/>
        </authorList>
    </citation>
    <scope>NUCLEOTIDE SEQUENCE [LARGE SCALE GENOMIC DNA]</scope>
    <source>
        <strain evidence="4 5">SaN35-3</strain>
    </source>
</reference>
<proteinExistence type="predicted"/>
<keyword evidence="4" id="KW-0813">Transport</keyword>
<dbReference type="SUPFAM" id="SSF51735">
    <property type="entry name" value="NAD(P)-binding Rossmann-fold domains"/>
    <property type="match status" value="1"/>
</dbReference>
<protein>
    <submittedName>
        <fullName evidence="4">Potassium channel family protein</fullName>
    </submittedName>
</protein>
<dbReference type="RefSeq" id="WP_226540207.1">
    <property type="nucleotide sequence ID" value="NZ_CP129013.1"/>
</dbReference>
<dbReference type="SUPFAM" id="SSF81324">
    <property type="entry name" value="Voltage-gated potassium channels"/>
    <property type="match status" value="1"/>
</dbReference>
<dbReference type="PROSITE" id="PS51201">
    <property type="entry name" value="RCK_N"/>
    <property type="match status" value="1"/>
</dbReference>
<accession>A0ABY9JU95</accession>
<dbReference type="Pfam" id="PF02254">
    <property type="entry name" value="TrkA_N"/>
    <property type="match status" value="1"/>
</dbReference>